<evidence type="ECO:0000256" key="1">
    <source>
        <dbReference type="ARBA" id="ARBA00004651"/>
    </source>
</evidence>
<evidence type="ECO:0000313" key="8">
    <source>
        <dbReference type="Proteomes" id="UP000196230"/>
    </source>
</evidence>
<comment type="subcellular location">
    <subcellularLocation>
        <location evidence="1">Cell membrane</location>
        <topology evidence="1">Multi-pass membrane protein</topology>
    </subcellularLocation>
</comment>
<dbReference type="InterPro" id="IPR011701">
    <property type="entry name" value="MFS"/>
</dbReference>
<evidence type="ECO:0000259" key="6">
    <source>
        <dbReference type="PROSITE" id="PS50850"/>
    </source>
</evidence>
<feature type="transmembrane region" description="Helical" evidence="5">
    <location>
        <begin position="295"/>
        <end position="319"/>
    </location>
</feature>
<feature type="transmembrane region" description="Helical" evidence="5">
    <location>
        <begin position="109"/>
        <end position="130"/>
    </location>
</feature>
<name>A0A1R4ID93_9MICC</name>
<dbReference type="SUPFAM" id="SSF103473">
    <property type="entry name" value="MFS general substrate transporter"/>
    <property type="match status" value="1"/>
</dbReference>
<accession>A0A1R4ID93</accession>
<feature type="transmembrane region" description="Helical" evidence="5">
    <location>
        <begin position="419"/>
        <end position="437"/>
    </location>
</feature>
<feature type="transmembrane region" description="Helical" evidence="5">
    <location>
        <begin position="326"/>
        <end position="346"/>
    </location>
</feature>
<dbReference type="Pfam" id="PF07690">
    <property type="entry name" value="MFS_1"/>
    <property type="match status" value="2"/>
</dbReference>
<feature type="transmembrane region" description="Helical" evidence="5">
    <location>
        <begin position="395"/>
        <end position="413"/>
    </location>
</feature>
<dbReference type="GO" id="GO:0005886">
    <property type="term" value="C:plasma membrane"/>
    <property type="evidence" value="ECO:0007669"/>
    <property type="project" value="UniProtKB-SubCell"/>
</dbReference>
<feature type="transmembrane region" description="Helical" evidence="5">
    <location>
        <begin position="243"/>
        <end position="263"/>
    </location>
</feature>
<dbReference type="RefSeq" id="WP_087133434.1">
    <property type="nucleotide sequence ID" value="NZ_FUKP01000012.1"/>
</dbReference>
<keyword evidence="2 5" id="KW-0812">Transmembrane</keyword>
<dbReference type="AlphaFoldDB" id="A0A1R4ID93"/>
<dbReference type="PANTHER" id="PTHR23534">
    <property type="entry name" value="MFS PERMEASE"/>
    <property type="match status" value="1"/>
</dbReference>
<feature type="transmembrane region" description="Helical" evidence="5">
    <location>
        <begin position="50"/>
        <end position="71"/>
    </location>
</feature>
<dbReference type="InterPro" id="IPR020846">
    <property type="entry name" value="MFS_dom"/>
</dbReference>
<organism evidence="7 8">
    <name type="scientific">Micrococcus lylae</name>
    <dbReference type="NCBI Taxonomy" id="1273"/>
    <lineage>
        <taxon>Bacteria</taxon>
        <taxon>Bacillati</taxon>
        <taxon>Actinomycetota</taxon>
        <taxon>Actinomycetes</taxon>
        <taxon>Micrococcales</taxon>
        <taxon>Micrococcaceae</taxon>
        <taxon>Micrococcus</taxon>
    </lineage>
</organism>
<protein>
    <submittedName>
        <fullName evidence="7">Tetracycline resistance protein</fullName>
    </submittedName>
</protein>
<feature type="transmembrane region" description="Helical" evidence="5">
    <location>
        <begin position="186"/>
        <end position="204"/>
    </location>
</feature>
<evidence type="ECO:0000256" key="5">
    <source>
        <dbReference type="SAM" id="Phobius"/>
    </source>
</evidence>
<dbReference type="PROSITE" id="PS50850">
    <property type="entry name" value="MFS"/>
    <property type="match status" value="1"/>
</dbReference>
<dbReference type="PANTHER" id="PTHR23534:SF1">
    <property type="entry name" value="MAJOR FACILITATOR SUPERFAMILY PROTEIN"/>
    <property type="match status" value="1"/>
</dbReference>
<sequence>MGRDHGVARARHQRRVVTTLSLSQVFSGIGNGAALAVGSLMAAELSGSDALAGTTTMALSLAGALSALPLARLALAKGRRITLSTAYGIAAFGALGMIVAPMLEGPLPGIGYPVLVLAALLIGLGGAGNLQARFAATDLAEDRTRGRDLGIVVWSITVGAVSGPNLIGPGSAVAEALGLPETSGPFLFSLVGMVLAVTVLQIGLRPDPLHLRPDVEVGQEAAEKVAAPRLRDGLKVTVASRRLLLGVGSVVAAHTVMVGIMAMTSVHLSQLAAAEHAGHAGQAAAGHHHTDADTLVVIGLVISLHIAGMYALSPLVGLLADRWGRLRTMALGEGVLLGSCVTAFAWPGSRGAVTVALILLGLGWSLVTVAGSAYVSEHAAGPRRVLVQGVTDAGMGAGAAVAAALSGLIMAVIGFHGLAVVGGVICLAGLAGVLATLRHDRHAYTNVSISQEVMS</sequence>
<dbReference type="EMBL" id="FUKP01000012">
    <property type="protein sequence ID" value="SJN17709.1"/>
    <property type="molecule type" value="Genomic_DNA"/>
</dbReference>
<keyword evidence="3 5" id="KW-1133">Transmembrane helix</keyword>
<feature type="transmembrane region" description="Helical" evidence="5">
    <location>
        <begin position="151"/>
        <end position="174"/>
    </location>
</feature>
<reference evidence="7 8" key="1">
    <citation type="submission" date="2017-02" db="EMBL/GenBank/DDBJ databases">
        <authorList>
            <person name="Peterson S.W."/>
        </authorList>
    </citation>
    <scope>NUCLEOTIDE SEQUENCE [LARGE SCALE GENOMIC DNA]</scope>
    <source>
        <strain evidence="7 8">2B3F</strain>
    </source>
</reference>
<feature type="transmembrane region" description="Helical" evidence="5">
    <location>
        <begin position="20"/>
        <end position="38"/>
    </location>
</feature>
<feature type="transmembrane region" description="Helical" evidence="5">
    <location>
        <begin position="352"/>
        <end position="375"/>
    </location>
</feature>
<dbReference type="GO" id="GO:0022857">
    <property type="term" value="F:transmembrane transporter activity"/>
    <property type="evidence" value="ECO:0007669"/>
    <property type="project" value="InterPro"/>
</dbReference>
<evidence type="ECO:0000256" key="4">
    <source>
        <dbReference type="ARBA" id="ARBA00023136"/>
    </source>
</evidence>
<evidence type="ECO:0000256" key="3">
    <source>
        <dbReference type="ARBA" id="ARBA00022989"/>
    </source>
</evidence>
<dbReference type="Gene3D" id="1.20.1250.20">
    <property type="entry name" value="MFS general substrate transporter like domains"/>
    <property type="match status" value="2"/>
</dbReference>
<keyword evidence="4 5" id="KW-0472">Membrane</keyword>
<gene>
    <name evidence="7" type="ORF">FM125_01555</name>
</gene>
<evidence type="ECO:0000313" key="7">
    <source>
        <dbReference type="EMBL" id="SJN17709.1"/>
    </source>
</evidence>
<dbReference type="InterPro" id="IPR036259">
    <property type="entry name" value="MFS_trans_sf"/>
</dbReference>
<proteinExistence type="predicted"/>
<feature type="domain" description="Major facilitator superfamily (MFS) profile" evidence="6">
    <location>
        <begin position="16"/>
        <end position="441"/>
    </location>
</feature>
<feature type="transmembrane region" description="Helical" evidence="5">
    <location>
        <begin position="83"/>
        <end position="103"/>
    </location>
</feature>
<dbReference type="Proteomes" id="UP000196230">
    <property type="component" value="Unassembled WGS sequence"/>
</dbReference>
<evidence type="ECO:0000256" key="2">
    <source>
        <dbReference type="ARBA" id="ARBA00022692"/>
    </source>
</evidence>